<dbReference type="Gene3D" id="2.40.70.10">
    <property type="entry name" value="Acid Proteases"/>
    <property type="match status" value="1"/>
</dbReference>
<dbReference type="Pfam" id="PF03732">
    <property type="entry name" value="Retrotrans_gag"/>
    <property type="match status" value="1"/>
</dbReference>
<evidence type="ECO:0000256" key="2">
    <source>
        <dbReference type="SAM" id="MobiDB-lite"/>
    </source>
</evidence>
<evidence type="ECO:0000259" key="3">
    <source>
        <dbReference type="Pfam" id="PF03732"/>
    </source>
</evidence>
<evidence type="ECO:0000313" key="4">
    <source>
        <dbReference type="EMBL" id="KAL0366796.1"/>
    </source>
</evidence>
<dbReference type="InterPro" id="IPR005162">
    <property type="entry name" value="Retrotrans_gag_dom"/>
</dbReference>
<accession>A0AAW2QGP8</accession>
<dbReference type="InterPro" id="IPR032567">
    <property type="entry name" value="RTL1-rel"/>
</dbReference>
<proteinExistence type="predicted"/>
<comment type="caution">
    <text evidence="4">The sequence shown here is derived from an EMBL/GenBank/DDBJ whole genome shotgun (WGS) entry which is preliminary data.</text>
</comment>
<dbReference type="InterPro" id="IPR021109">
    <property type="entry name" value="Peptidase_aspartic_dom_sf"/>
</dbReference>
<dbReference type="PANTHER" id="PTHR15503">
    <property type="entry name" value="LDOC1 RELATED"/>
    <property type="match status" value="1"/>
</dbReference>
<feature type="compositionally biased region" description="Basic and acidic residues" evidence="2">
    <location>
        <begin position="193"/>
        <end position="206"/>
    </location>
</feature>
<feature type="domain" description="Retrotransposon gag" evidence="3">
    <location>
        <begin position="292"/>
        <end position="386"/>
    </location>
</feature>
<feature type="compositionally biased region" description="Basic residues" evidence="2">
    <location>
        <begin position="164"/>
        <end position="180"/>
    </location>
</feature>
<sequence length="744" mass="85020">MESAGSNVPDLRRENFVSPFGDSLIVRWDNPSIVYHPRPEDLGTGSVPDDVVLELLADRNRVLCERDKNECEDWTMILQQKDLIYEQSDEIRCLKRQLEDTKAEYKAYKRTTWEKLRRILSLTSEVTDVTWSAIGTRVEIIGGSGRPQSCKGIRTGDSKGKGSLSKKGKDKGMMKRKARTRPTTETQVPEPPPVDHPDANQADHPEPQASGAADMRPLLATLQQFFSVHSRANPTGYCYTATDQALERFLRFQPPKFLGEPDDYKAESWLDEIEKIFKVLRYDDEQKILFSTFRFEEAAHNWWRVVEARWQREEIPHTWVNFVKEFNDKFVPQVVRDRREQEFVSLIQGSCTVAQYEAKFNKLIKYAPYMLDDELRRTKKFLRGLRLDIQRSILPLVLTTYTAAVERAMEVEAGFAELNRLEERVKRARSIPQLCKVLGLEKGPMFGKFILEVLRGAKVCLNKVGVSRIKNLEETVNFVDVRVILLRIAGEGWESGGTSRPGGTGNQVGRPKIRARAFSLGGEEATDPTTVIEGTIYISNTPGRVLFDPGATHSFVGSHFTPYLTVKAEVLPYNFEVSMPMGNSEISNVLYKSCEVKIEDRLFWADLIELPLQGYDVILGMDWLYKYHANLDCHSKTVKFCVPGEMEVEVIRENIPSITGIISASKARKILRKEGQGFLAYLINKPKEQSKPEEVPVVSEFLDVFPEELTSLPPDREVEFVIELLPNTSPISRTPYEWRRLRRN</sequence>
<gene>
    <name evidence="4" type="ORF">Sradi_3569700</name>
</gene>
<dbReference type="SUPFAM" id="SSF50630">
    <property type="entry name" value="Acid proteases"/>
    <property type="match status" value="1"/>
</dbReference>
<reference evidence="4" key="1">
    <citation type="submission" date="2020-06" db="EMBL/GenBank/DDBJ databases">
        <authorList>
            <person name="Li T."/>
            <person name="Hu X."/>
            <person name="Zhang T."/>
            <person name="Song X."/>
            <person name="Zhang H."/>
            <person name="Dai N."/>
            <person name="Sheng W."/>
            <person name="Hou X."/>
            <person name="Wei L."/>
        </authorList>
    </citation>
    <scope>NUCLEOTIDE SEQUENCE</scope>
    <source>
        <strain evidence="4">G02</strain>
        <tissue evidence="4">Leaf</tissue>
    </source>
</reference>
<feature type="region of interest" description="Disordered" evidence="2">
    <location>
        <begin position="145"/>
        <end position="211"/>
    </location>
</feature>
<keyword evidence="1" id="KW-0175">Coiled coil</keyword>
<reference evidence="4" key="2">
    <citation type="journal article" date="2024" name="Plant">
        <title>Genomic evolution and insights into agronomic trait innovations of Sesamum species.</title>
        <authorList>
            <person name="Miao H."/>
            <person name="Wang L."/>
            <person name="Qu L."/>
            <person name="Liu H."/>
            <person name="Sun Y."/>
            <person name="Le M."/>
            <person name="Wang Q."/>
            <person name="Wei S."/>
            <person name="Zheng Y."/>
            <person name="Lin W."/>
            <person name="Duan Y."/>
            <person name="Cao H."/>
            <person name="Xiong S."/>
            <person name="Wang X."/>
            <person name="Wei L."/>
            <person name="Li C."/>
            <person name="Ma Q."/>
            <person name="Ju M."/>
            <person name="Zhao R."/>
            <person name="Li G."/>
            <person name="Mu C."/>
            <person name="Tian Q."/>
            <person name="Mei H."/>
            <person name="Zhang T."/>
            <person name="Gao T."/>
            <person name="Zhang H."/>
        </authorList>
    </citation>
    <scope>NUCLEOTIDE SEQUENCE</scope>
    <source>
        <strain evidence="4">G02</strain>
    </source>
</reference>
<dbReference type="EMBL" id="JACGWJ010000015">
    <property type="protein sequence ID" value="KAL0366796.1"/>
    <property type="molecule type" value="Genomic_DNA"/>
</dbReference>
<dbReference type="AlphaFoldDB" id="A0AAW2QGP8"/>
<protein>
    <recommendedName>
        <fullName evidence="3">Retrotransposon gag domain-containing protein</fullName>
    </recommendedName>
</protein>
<dbReference type="Pfam" id="PF08284">
    <property type="entry name" value="RVP_2"/>
    <property type="match status" value="1"/>
</dbReference>
<name>A0AAW2QGP8_SESRA</name>
<evidence type="ECO:0000256" key="1">
    <source>
        <dbReference type="SAM" id="Coils"/>
    </source>
</evidence>
<dbReference type="PANTHER" id="PTHR15503:SF42">
    <property type="entry name" value="ZINC FINGER, CCHC-TYPE, RETROTRANSPOSON GAG DOMAIN, ASPARTIC PEPTIDASE DOMAIN PROTEIN-RELATED"/>
    <property type="match status" value="1"/>
</dbReference>
<dbReference type="CDD" id="cd00303">
    <property type="entry name" value="retropepsin_like"/>
    <property type="match status" value="1"/>
</dbReference>
<feature type="coiled-coil region" evidence="1">
    <location>
        <begin position="84"/>
        <end position="111"/>
    </location>
</feature>
<organism evidence="4">
    <name type="scientific">Sesamum radiatum</name>
    <name type="common">Black benniseed</name>
    <dbReference type="NCBI Taxonomy" id="300843"/>
    <lineage>
        <taxon>Eukaryota</taxon>
        <taxon>Viridiplantae</taxon>
        <taxon>Streptophyta</taxon>
        <taxon>Embryophyta</taxon>
        <taxon>Tracheophyta</taxon>
        <taxon>Spermatophyta</taxon>
        <taxon>Magnoliopsida</taxon>
        <taxon>eudicotyledons</taxon>
        <taxon>Gunneridae</taxon>
        <taxon>Pentapetalae</taxon>
        <taxon>asterids</taxon>
        <taxon>lamiids</taxon>
        <taxon>Lamiales</taxon>
        <taxon>Pedaliaceae</taxon>
        <taxon>Sesamum</taxon>
    </lineage>
</organism>